<reference evidence="4" key="1">
    <citation type="submission" date="2017-07" db="EMBL/GenBank/DDBJ databases">
        <authorList>
            <person name="Mikheyev A."/>
            <person name="Grau M."/>
        </authorList>
    </citation>
    <scope>NUCLEOTIDE SEQUENCE</scope>
    <source>
        <tissue evidence="4">Venom_gland</tissue>
    </source>
</reference>
<dbReference type="SUPFAM" id="SSF56672">
    <property type="entry name" value="DNA/RNA polymerases"/>
    <property type="match status" value="1"/>
</dbReference>
<dbReference type="InterPro" id="IPR000477">
    <property type="entry name" value="RT_dom"/>
</dbReference>
<dbReference type="InterPro" id="IPR052055">
    <property type="entry name" value="Hepadnavirus_pol/RT"/>
</dbReference>
<dbReference type="Pfam" id="PF00078">
    <property type="entry name" value="RVT_1"/>
    <property type="match status" value="1"/>
</dbReference>
<evidence type="ECO:0000256" key="1">
    <source>
        <dbReference type="ARBA" id="ARBA00010879"/>
    </source>
</evidence>
<dbReference type="InterPro" id="IPR043128">
    <property type="entry name" value="Rev_trsase/Diguanyl_cyclase"/>
</dbReference>
<dbReference type="GO" id="GO:0004523">
    <property type="term" value="F:RNA-DNA hybrid ribonuclease activity"/>
    <property type="evidence" value="ECO:0007669"/>
    <property type="project" value="UniProtKB-EC"/>
</dbReference>
<name>A0A2D4FC70_MICCO</name>
<reference evidence="4" key="2">
    <citation type="submission" date="2017-11" db="EMBL/GenBank/DDBJ databases">
        <title>Coralsnake Venomics: Analyses of Venom Gland Transcriptomes and Proteomes of Six Brazilian Taxa.</title>
        <authorList>
            <person name="Aird S.D."/>
            <person name="Jorge da Silva N."/>
            <person name="Qiu L."/>
            <person name="Villar-Briones A."/>
            <person name="Aparecida-Saddi V."/>
            <person name="Campos-Telles M.P."/>
            <person name="Grau M."/>
            <person name="Mikheyev A.S."/>
        </authorList>
    </citation>
    <scope>NUCLEOTIDE SEQUENCE</scope>
    <source>
        <tissue evidence="4">Venom_gland</tissue>
    </source>
</reference>
<dbReference type="Gene3D" id="3.30.70.270">
    <property type="match status" value="1"/>
</dbReference>
<dbReference type="PROSITE" id="PS50878">
    <property type="entry name" value="RT_POL"/>
    <property type="match status" value="1"/>
</dbReference>
<organism evidence="4">
    <name type="scientific">Micrurus corallinus</name>
    <name type="common">Brazilian coral snake</name>
    <dbReference type="NCBI Taxonomy" id="54390"/>
    <lineage>
        <taxon>Eukaryota</taxon>
        <taxon>Metazoa</taxon>
        <taxon>Chordata</taxon>
        <taxon>Craniata</taxon>
        <taxon>Vertebrata</taxon>
        <taxon>Euteleostomi</taxon>
        <taxon>Lepidosauria</taxon>
        <taxon>Squamata</taxon>
        <taxon>Bifurcata</taxon>
        <taxon>Unidentata</taxon>
        <taxon>Episquamata</taxon>
        <taxon>Toxicofera</taxon>
        <taxon>Serpentes</taxon>
        <taxon>Colubroidea</taxon>
        <taxon>Elapidae</taxon>
        <taxon>Elapinae</taxon>
        <taxon>Micrurus</taxon>
    </lineage>
</organism>
<dbReference type="PANTHER" id="PTHR33050">
    <property type="entry name" value="REVERSE TRANSCRIPTASE DOMAIN-CONTAINING PROTEIN"/>
    <property type="match status" value="1"/>
</dbReference>
<comment type="similarity">
    <text evidence="1">Belongs to the beta type-B retroviral polymerase family. HERV class-II K(HML-2) pol subfamily.</text>
</comment>
<dbReference type="EMBL" id="IACJ01059387">
    <property type="protein sequence ID" value="LAA45091.1"/>
    <property type="molecule type" value="Transcribed_RNA"/>
</dbReference>
<dbReference type="PANTHER" id="PTHR33050:SF7">
    <property type="entry name" value="RIBONUCLEASE H"/>
    <property type="match status" value="1"/>
</dbReference>
<dbReference type="EMBL" id="IACJ01059386">
    <property type="protein sequence ID" value="LAA45087.1"/>
    <property type="molecule type" value="Transcribed_RNA"/>
</dbReference>
<sequence length="107" mass="12368">MQSLQSILEGIREGDFLTSIDLMEAYRHVPILPFHQKYLRFGYAGHHFQYRVLLFGLSLAPRTFAKLLAALAAYFRAIPMCVPCYLDDILIQSVSYLRPQEDLQTMI</sequence>
<dbReference type="InterPro" id="IPR043502">
    <property type="entry name" value="DNA/RNA_pol_sf"/>
</dbReference>
<evidence type="ECO:0000259" key="3">
    <source>
        <dbReference type="PROSITE" id="PS50878"/>
    </source>
</evidence>
<dbReference type="EC" id="3.1.26.4" evidence="2"/>
<evidence type="ECO:0000313" key="4">
    <source>
        <dbReference type="EMBL" id="LAA45087.1"/>
    </source>
</evidence>
<dbReference type="AlphaFoldDB" id="A0A2D4FC70"/>
<evidence type="ECO:0000256" key="2">
    <source>
        <dbReference type="ARBA" id="ARBA00012180"/>
    </source>
</evidence>
<accession>A0A2D4FC70</accession>
<feature type="domain" description="Reverse transcriptase" evidence="3">
    <location>
        <begin position="1"/>
        <end position="107"/>
    </location>
</feature>
<protein>
    <recommendedName>
        <fullName evidence="2">ribonuclease H</fullName>
        <ecNumber evidence="2">3.1.26.4</ecNumber>
    </recommendedName>
</protein>
<proteinExistence type="inferred from homology"/>